<evidence type="ECO:0000256" key="3">
    <source>
        <dbReference type="ARBA" id="ARBA00022989"/>
    </source>
</evidence>
<keyword evidence="2 6" id="KW-0812">Transmembrane</keyword>
<comment type="subcellular location">
    <subcellularLocation>
        <location evidence="1">Membrane</location>
        <topology evidence="1">Multi-pass membrane protein</topology>
    </subcellularLocation>
</comment>
<dbReference type="PANTHER" id="PTHR23502:SF23">
    <property type="entry name" value="FLUCONAZOLE RESISTANCE PROTEIN 1"/>
    <property type="match status" value="1"/>
</dbReference>
<dbReference type="PROSITE" id="PS50850">
    <property type="entry name" value="MFS"/>
    <property type="match status" value="1"/>
</dbReference>
<evidence type="ECO:0000256" key="1">
    <source>
        <dbReference type="ARBA" id="ARBA00004141"/>
    </source>
</evidence>
<dbReference type="PANTHER" id="PTHR23502">
    <property type="entry name" value="MAJOR FACILITATOR SUPERFAMILY"/>
    <property type="match status" value="1"/>
</dbReference>
<dbReference type="Gene3D" id="1.20.1250.20">
    <property type="entry name" value="MFS general substrate transporter like domains"/>
    <property type="match status" value="1"/>
</dbReference>
<feature type="transmembrane region" description="Helical" evidence="6">
    <location>
        <begin position="227"/>
        <end position="246"/>
    </location>
</feature>
<dbReference type="EMBL" id="JAZHXI010000010">
    <property type="protein sequence ID" value="KAL2067274.1"/>
    <property type="molecule type" value="Genomic_DNA"/>
</dbReference>
<comment type="caution">
    <text evidence="8">The sequence shown here is derived from an EMBL/GenBank/DDBJ whole genome shotgun (WGS) entry which is preliminary data.</text>
</comment>
<feature type="transmembrane region" description="Helical" evidence="6">
    <location>
        <begin position="252"/>
        <end position="272"/>
    </location>
</feature>
<feature type="transmembrane region" description="Helical" evidence="6">
    <location>
        <begin position="565"/>
        <end position="586"/>
    </location>
</feature>
<accession>A0ABR4CBJ5</accession>
<dbReference type="InterPro" id="IPR011701">
    <property type="entry name" value="MFS"/>
</dbReference>
<evidence type="ECO:0000259" key="7">
    <source>
        <dbReference type="PROSITE" id="PS50850"/>
    </source>
</evidence>
<feature type="transmembrane region" description="Helical" evidence="6">
    <location>
        <begin position="158"/>
        <end position="181"/>
    </location>
</feature>
<evidence type="ECO:0000313" key="9">
    <source>
        <dbReference type="Proteomes" id="UP001595075"/>
    </source>
</evidence>
<feature type="compositionally biased region" description="Polar residues" evidence="5">
    <location>
        <begin position="82"/>
        <end position="94"/>
    </location>
</feature>
<keyword evidence="9" id="KW-1185">Reference proteome</keyword>
<name>A0ABR4CBJ5_9HELO</name>
<feature type="transmembrane region" description="Helical" evidence="6">
    <location>
        <begin position="284"/>
        <end position="309"/>
    </location>
</feature>
<dbReference type="InterPro" id="IPR020846">
    <property type="entry name" value="MFS_dom"/>
</dbReference>
<feature type="transmembrane region" description="Helical" evidence="6">
    <location>
        <begin position="498"/>
        <end position="522"/>
    </location>
</feature>
<feature type="transmembrane region" description="Helical" evidence="6">
    <location>
        <begin position="433"/>
        <end position="455"/>
    </location>
</feature>
<gene>
    <name evidence="8" type="ORF">VTL71DRAFT_1698</name>
</gene>
<dbReference type="Pfam" id="PF07690">
    <property type="entry name" value="MFS_1"/>
    <property type="match status" value="1"/>
</dbReference>
<evidence type="ECO:0000313" key="8">
    <source>
        <dbReference type="EMBL" id="KAL2067274.1"/>
    </source>
</evidence>
<dbReference type="Proteomes" id="UP001595075">
    <property type="component" value="Unassembled WGS sequence"/>
</dbReference>
<feature type="region of interest" description="Disordered" evidence="5">
    <location>
        <begin position="45"/>
        <end position="131"/>
    </location>
</feature>
<keyword evidence="3 6" id="KW-1133">Transmembrane helix</keyword>
<keyword evidence="4 6" id="KW-0472">Membrane</keyword>
<feature type="compositionally biased region" description="Basic and acidic residues" evidence="5">
    <location>
        <begin position="52"/>
        <end position="79"/>
    </location>
</feature>
<feature type="transmembrane region" description="Helical" evidence="6">
    <location>
        <begin position="476"/>
        <end position="492"/>
    </location>
</feature>
<dbReference type="InterPro" id="IPR036259">
    <property type="entry name" value="MFS_trans_sf"/>
</dbReference>
<feature type="transmembrane region" description="Helical" evidence="6">
    <location>
        <begin position="321"/>
        <end position="346"/>
    </location>
</feature>
<dbReference type="CDD" id="cd17323">
    <property type="entry name" value="MFS_Tpo1_MDR_like"/>
    <property type="match status" value="1"/>
</dbReference>
<evidence type="ECO:0000256" key="6">
    <source>
        <dbReference type="SAM" id="Phobius"/>
    </source>
</evidence>
<reference evidence="8 9" key="1">
    <citation type="journal article" date="2024" name="Commun. Biol.">
        <title>Comparative genomic analysis of thermophilic fungi reveals convergent evolutionary adaptations and gene losses.</title>
        <authorList>
            <person name="Steindorff A.S."/>
            <person name="Aguilar-Pontes M.V."/>
            <person name="Robinson A.J."/>
            <person name="Andreopoulos B."/>
            <person name="LaButti K."/>
            <person name="Kuo A."/>
            <person name="Mondo S."/>
            <person name="Riley R."/>
            <person name="Otillar R."/>
            <person name="Haridas S."/>
            <person name="Lipzen A."/>
            <person name="Grimwood J."/>
            <person name="Schmutz J."/>
            <person name="Clum A."/>
            <person name="Reid I.D."/>
            <person name="Moisan M.C."/>
            <person name="Butler G."/>
            <person name="Nguyen T.T.M."/>
            <person name="Dewar K."/>
            <person name="Conant G."/>
            <person name="Drula E."/>
            <person name="Henrissat B."/>
            <person name="Hansel C."/>
            <person name="Singer S."/>
            <person name="Hutchinson M.I."/>
            <person name="de Vries R.P."/>
            <person name="Natvig D.O."/>
            <person name="Powell A.J."/>
            <person name="Tsang A."/>
            <person name="Grigoriev I.V."/>
        </authorList>
    </citation>
    <scope>NUCLEOTIDE SEQUENCE [LARGE SCALE GENOMIC DNA]</scope>
    <source>
        <strain evidence="8 9">CBS 494.80</strain>
    </source>
</reference>
<organism evidence="8 9">
    <name type="scientific">Oculimacula yallundae</name>
    <dbReference type="NCBI Taxonomy" id="86028"/>
    <lineage>
        <taxon>Eukaryota</taxon>
        <taxon>Fungi</taxon>
        <taxon>Dikarya</taxon>
        <taxon>Ascomycota</taxon>
        <taxon>Pezizomycotina</taxon>
        <taxon>Leotiomycetes</taxon>
        <taxon>Helotiales</taxon>
        <taxon>Ploettnerulaceae</taxon>
        <taxon>Oculimacula</taxon>
    </lineage>
</organism>
<feature type="transmembrane region" description="Helical" evidence="6">
    <location>
        <begin position="394"/>
        <end position="413"/>
    </location>
</feature>
<evidence type="ECO:0000256" key="2">
    <source>
        <dbReference type="ARBA" id="ARBA00022692"/>
    </source>
</evidence>
<feature type="transmembrane region" description="Helical" evidence="6">
    <location>
        <begin position="193"/>
        <end position="215"/>
    </location>
</feature>
<feature type="domain" description="Major facilitator superfamily (MFS) profile" evidence="7">
    <location>
        <begin position="160"/>
        <end position="592"/>
    </location>
</feature>
<dbReference type="SUPFAM" id="SSF103473">
    <property type="entry name" value="MFS general substrate transporter"/>
    <property type="match status" value="1"/>
</dbReference>
<sequence>MVYELVRDTAFGHALRFVTRGKVMTFEEERDPSLWKRYIHKEKSGNMAHHGHTGEEEKETKEAEDSESPERGNGEKDGENGNAENQQSTMQNGGVLNGNERRSSETRQGSGDHGNGQSRNEFSGVPVDPEKGRDVSVVHWYGDDDPENPLNWSTPKKFFVTGMICLLTFSVYIGSAIYSAGTQEITQVFGVSQVAATLGLTLFVAGYGLGPMIWAPMSEIPQIGRNPIYIGTLVVFVFFQFGVIYAKNFGMLLAFRFLTGFFGSPVLATGGASLSDMYKPAKRAYAIAIWGLAAICGPVLGPLVGGFAAQHKGWQWPIWELLWLSGFALIVLIVCLPETSSGNILYRRSRRLRKLTGRTDLKCEPEIAGEQMTTKDIVMMTLVRPFSLTFTEPILFVLNLYIALVYGILYIWFESFVIVFIEIYHFNLGLEGVSFVGILVGALATIGPFFLYLYYIQEPQFNENGEIQPEKRLPPAFVGAFCLPICLFWFGWTSRESIHWIVPIIGSSFFSIGAFLLFNSVLNYLGDAYPEYAASVLAGNDFFRSSFGAGFPLFASAMYRKLGVGGASSLLGGLSICFIPAPFLLYKYGAKIRKATPASQLNNITKELGSKAGILANLIGHDVRRGAIRDVANLKRSSSEAPLGIANKAVAAIAGHSINSYHKGTTASYVRTIEVDIYSERANQMFQSRKAPDISQGYRKPRLDPKDITAYIKENNLDYTDRKARNRARTRYNPSSSRVYIIFQEKNPNRPTNTNRNTYDSKPLHKVADNPLIDPILLLDGQPTSLSLEGFAAKEEEATSQKVHGLLADTDPAKDDLEMGIQAFIESLNQLYTATDFNSLLSNYERSLSKSILKANAEEFTYTNAEQDDVQSSRMPPGDIVVSALSYPWVDEMHKRRQTIDFLIEHEITEMVDATNSAGWPTLDVPKEELLQRLAMFKKQALLLLYRLADCTAGYTGTSSIRSKQSELLERLSSDELAGLGVIVEVMGHGFFTMTHIAVQDSGLLNNMAPLPLNASHFYTPLSTPIEDLRSDHWIRECMCVFEDLVQKYGPAFAYAYIEGSNDRMRRPDLWARSKLQNGLDNMNAYEMGYTMSYASLQSVVWRVFCRKVECSLQDSWIVARERVERQMQGYKV</sequence>
<evidence type="ECO:0000256" key="5">
    <source>
        <dbReference type="SAM" id="MobiDB-lite"/>
    </source>
</evidence>
<evidence type="ECO:0000256" key="4">
    <source>
        <dbReference type="ARBA" id="ARBA00023136"/>
    </source>
</evidence>
<protein>
    <recommendedName>
        <fullName evidence="7">Major facilitator superfamily (MFS) profile domain-containing protein</fullName>
    </recommendedName>
</protein>
<proteinExistence type="predicted"/>